<protein>
    <submittedName>
        <fullName evidence="2">Uncharacterized protein</fullName>
    </submittedName>
</protein>
<evidence type="ECO:0000313" key="3">
    <source>
        <dbReference type="Proteomes" id="UP000191408"/>
    </source>
</evidence>
<feature type="compositionally biased region" description="Low complexity" evidence="1">
    <location>
        <begin position="207"/>
        <end position="235"/>
    </location>
</feature>
<comment type="caution">
    <text evidence="2">The sequence shown here is derived from an EMBL/GenBank/DDBJ whole genome shotgun (WGS) entry which is preliminary data.</text>
</comment>
<keyword evidence="3" id="KW-1185">Reference proteome</keyword>
<dbReference type="EMBL" id="MDYM01000002">
    <property type="protein sequence ID" value="OQD69543.1"/>
    <property type="molecule type" value="Genomic_DNA"/>
</dbReference>
<gene>
    <name evidence="2" type="ORF">PENPOL_c002G08136</name>
</gene>
<dbReference type="Proteomes" id="UP000191408">
    <property type="component" value="Unassembled WGS sequence"/>
</dbReference>
<reference evidence="3" key="1">
    <citation type="journal article" date="2017" name="Nat. Microbiol.">
        <title>Global analysis of biosynthetic gene clusters reveals vast potential of secondary metabolite production in Penicillium species.</title>
        <authorList>
            <person name="Nielsen J.C."/>
            <person name="Grijseels S."/>
            <person name="Prigent S."/>
            <person name="Ji B."/>
            <person name="Dainat J."/>
            <person name="Nielsen K.F."/>
            <person name="Frisvad J.C."/>
            <person name="Workman M."/>
            <person name="Nielsen J."/>
        </authorList>
    </citation>
    <scope>NUCLEOTIDE SEQUENCE [LARGE SCALE GENOMIC DNA]</scope>
    <source>
        <strain evidence="3">IBT 4502</strain>
    </source>
</reference>
<evidence type="ECO:0000313" key="2">
    <source>
        <dbReference type="EMBL" id="OQD69543.1"/>
    </source>
</evidence>
<dbReference type="AlphaFoldDB" id="A0A1V6NXT0"/>
<accession>A0A1V6NXT0</accession>
<evidence type="ECO:0000256" key="1">
    <source>
        <dbReference type="SAM" id="MobiDB-lite"/>
    </source>
</evidence>
<sequence length="439" mass="49106">MSLPIPPGNGSDQGQPNDAITPEILHLFFSYLFVSSSTLTFSNSSLKHPPWRSQFPRQWRSTYINRETLVNETLQSLTFIAHNMYLGKLRNARWPADFNTDGDIVLERWPMGDAVVLWMHGLPFLPQRIGEDANELDPHQHCLKRLRQTEEQHNAAVNTEWTEEQDETPRVGKTFKWSEVDGQKPLWRRRTAAPAAKRRRLAKILVATEPAPSSPSAASTAPPSITSTPEPSMTERPQAEADTTAAMAHPQQETRRETKDAATMTEHGMGTIDAQSTPNPEIQVLDAMPSLGTLQSFYNLARLEASRSFTTLMTAVSRIEALAASCGSSKKTHTFLRMAGEHKMAPAEAEALFERTMQPTLPSYMNTTLSSIVNTKESAEIRDALRFAQSLAAFKAALEKHQHLSQYSRSEHWTLFANFDSGKSKDLKNVNDFTKKSAT</sequence>
<name>A0A1V6NXT0_PENPO</name>
<proteinExistence type="predicted"/>
<feature type="region of interest" description="Disordered" evidence="1">
    <location>
        <begin position="206"/>
        <end position="259"/>
    </location>
</feature>
<organism evidence="2 3">
    <name type="scientific">Penicillium polonicum</name>
    <dbReference type="NCBI Taxonomy" id="60169"/>
    <lineage>
        <taxon>Eukaryota</taxon>
        <taxon>Fungi</taxon>
        <taxon>Dikarya</taxon>
        <taxon>Ascomycota</taxon>
        <taxon>Pezizomycotina</taxon>
        <taxon>Eurotiomycetes</taxon>
        <taxon>Eurotiomycetidae</taxon>
        <taxon>Eurotiales</taxon>
        <taxon>Aspergillaceae</taxon>
        <taxon>Penicillium</taxon>
    </lineage>
</organism>